<dbReference type="InterPro" id="IPR008922">
    <property type="entry name" value="Di-copper_centre_dom_sf"/>
</dbReference>
<dbReference type="Pfam" id="PF00264">
    <property type="entry name" value="Tyrosinase"/>
    <property type="match status" value="1"/>
</dbReference>
<dbReference type="PROSITE" id="PS00497">
    <property type="entry name" value="TYROSINASE_1"/>
    <property type="match status" value="1"/>
</dbReference>
<protein>
    <submittedName>
        <fullName evidence="6">ShTK domain protein</fullName>
    </submittedName>
</protein>
<keyword evidence="2" id="KW-1015">Disulfide bond</keyword>
<evidence type="ECO:0000256" key="3">
    <source>
        <dbReference type="SAM" id="MobiDB-lite"/>
    </source>
</evidence>
<dbReference type="InterPro" id="IPR050316">
    <property type="entry name" value="Tyrosinase/Hemocyanin"/>
</dbReference>
<dbReference type="AlphaFoldDB" id="A0A368GV12"/>
<gene>
    <name evidence="6" type="ORF">ANCCAN_05736</name>
</gene>
<feature type="signal peptide" evidence="4">
    <location>
        <begin position="1"/>
        <end position="17"/>
    </location>
</feature>
<evidence type="ECO:0000259" key="5">
    <source>
        <dbReference type="PROSITE" id="PS51670"/>
    </source>
</evidence>
<reference evidence="6 7" key="1">
    <citation type="submission" date="2014-10" db="EMBL/GenBank/DDBJ databases">
        <title>Draft genome of the hookworm Ancylostoma caninum.</title>
        <authorList>
            <person name="Mitreva M."/>
        </authorList>
    </citation>
    <scope>NUCLEOTIDE SEQUENCE [LARGE SCALE GENOMIC DNA]</scope>
    <source>
        <strain evidence="6 7">Baltimore</strain>
    </source>
</reference>
<sequence>MREFLVLLLLAIAIADAARKQMKREPPRDCSDAPNKDIKRACLMIRTMDRLTRRRIARQAARTQIRRQRQRPPQPQGPPDWLLPIPVPPNARGQVAYHPYDCMTIGCLCPFFAGHMQGGHCVLSNGAILNMAYRKEYRMLTDDERNRWHNALATLKMNGEYDRLSRQHFEVGTGSGAHSGPGFLPWHREFLKRVEIALRMVDPTVAIPYWDSVIDNYLPDPRDSMIFSNLFAGETDFYGNVIQGPFAYWRTLEGRSTILRNLGREGSLLNENQVNNVVAQNTIENVLAYTAPQPGCPYPNNYGAIEYIHSNVHLWVGGDMKPPSTSANEPLFFMHHSFVDYLWELWRQLKQPRWLREVAYSNDHGYCTNQMHFSWAYMRPFPYLQNRDGLSNMYTDQMYRYAPRPSCSFQNPSCGSPYLFCDTRGYPHCVAKIKMNGNCQGFENFDACYQGRCWWGRCIPTGGSRAWGSKTLKNVKPMNASIAMSLMESMKDQHEVGQPTKPTKMLAPKFSNCYNRSPCCDAWADKGLCSAQPEYMGLYCGISCGSCTPSFNVSSTACLDVHPMCKEFKKQGLCQGKGGDFMAENCRASCGWCAEPRTMRCYKNQKLVLPVVSNDLVLDVQDSLEFDVKERVRLAKRHIAHRKVQN</sequence>
<dbReference type="GO" id="GO:0016491">
    <property type="term" value="F:oxidoreductase activity"/>
    <property type="evidence" value="ECO:0007669"/>
    <property type="project" value="InterPro"/>
</dbReference>
<dbReference type="STRING" id="29170.A0A368GV12"/>
<feature type="domain" description="ShKT" evidence="5">
    <location>
        <begin position="513"/>
        <end position="547"/>
    </location>
</feature>
<dbReference type="PRINTS" id="PR00092">
    <property type="entry name" value="TYROSINASE"/>
</dbReference>
<dbReference type="PANTHER" id="PTHR11474">
    <property type="entry name" value="TYROSINASE FAMILY MEMBER"/>
    <property type="match status" value="1"/>
</dbReference>
<feature type="region of interest" description="Disordered" evidence="3">
    <location>
        <begin position="58"/>
        <end position="85"/>
    </location>
</feature>
<dbReference type="Proteomes" id="UP000252519">
    <property type="component" value="Unassembled WGS sequence"/>
</dbReference>
<dbReference type="GO" id="GO:0046872">
    <property type="term" value="F:metal ion binding"/>
    <property type="evidence" value="ECO:0007669"/>
    <property type="project" value="UniProtKB-KW"/>
</dbReference>
<feature type="chain" id="PRO_5016686215" evidence="4">
    <location>
        <begin position="18"/>
        <end position="646"/>
    </location>
</feature>
<comment type="caution">
    <text evidence="6">The sequence shown here is derived from an EMBL/GenBank/DDBJ whole genome shotgun (WGS) entry which is preliminary data.</text>
</comment>
<evidence type="ECO:0000256" key="4">
    <source>
        <dbReference type="SAM" id="SignalP"/>
    </source>
</evidence>
<accession>A0A368GV12</accession>
<comment type="caution">
    <text evidence="2">Lacks conserved residue(s) required for the propagation of feature annotation.</text>
</comment>
<keyword evidence="7" id="KW-1185">Reference proteome</keyword>
<evidence type="ECO:0000256" key="2">
    <source>
        <dbReference type="PROSITE-ProRule" id="PRU01005"/>
    </source>
</evidence>
<dbReference type="PROSITE" id="PS51670">
    <property type="entry name" value="SHKT"/>
    <property type="match status" value="2"/>
</dbReference>
<feature type="disulfide bond" evidence="2">
    <location>
        <begin position="513"/>
        <end position="547"/>
    </location>
</feature>
<dbReference type="SMART" id="SM00254">
    <property type="entry name" value="ShKT"/>
    <property type="match status" value="2"/>
</dbReference>
<dbReference type="PANTHER" id="PTHR11474:SF84">
    <property type="entry name" value="SHKT DOMAIN-CONTAINING PROTEIN"/>
    <property type="match status" value="1"/>
</dbReference>
<evidence type="ECO:0000313" key="7">
    <source>
        <dbReference type="Proteomes" id="UP000252519"/>
    </source>
</evidence>
<dbReference type="InterPro" id="IPR003582">
    <property type="entry name" value="ShKT_dom"/>
</dbReference>
<keyword evidence="1" id="KW-0479">Metal-binding</keyword>
<dbReference type="Pfam" id="PF01549">
    <property type="entry name" value="ShK"/>
    <property type="match status" value="2"/>
</dbReference>
<dbReference type="OrthoDB" id="6132182at2759"/>
<dbReference type="SUPFAM" id="SSF48056">
    <property type="entry name" value="Di-copper centre-containing domain"/>
    <property type="match status" value="1"/>
</dbReference>
<evidence type="ECO:0000256" key="1">
    <source>
        <dbReference type="ARBA" id="ARBA00022723"/>
    </source>
</evidence>
<dbReference type="EMBL" id="JOJR01000050">
    <property type="protein sequence ID" value="RCN48191.1"/>
    <property type="molecule type" value="Genomic_DNA"/>
</dbReference>
<keyword evidence="4" id="KW-0732">Signal</keyword>
<name>A0A368GV12_ANCCA</name>
<dbReference type="Gene3D" id="1.10.1280.10">
    <property type="entry name" value="Di-copper center containing domain from catechol oxidase"/>
    <property type="match status" value="1"/>
</dbReference>
<dbReference type="InterPro" id="IPR002227">
    <property type="entry name" value="Tyrosinase_Cu-bd"/>
</dbReference>
<organism evidence="6 7">
    <name type="scientific">Ancylostoma caninum</name>
    <name type="common">Dog hookworm</name>
    <dbReference type="NCBI Taxonomy" id="29170"/>
    <lineage>
        <taxon>Eukaryota</taxon>
        <taxon>Metazoa</taxon>
        <taxon>Ecdysozoa</taxon>
        <taxon>Nematoda</taxon>
        <taxon>Chromadorea</taxon>
        <taxon>Rhabditida</taxon>
        <taxon>Rhabditina</taxon>
        <taxon>Rhabditomorpha</taxon>
        <taxon>Strongyloidea</taxon>
        <taxon>Ancylostomatidae</taxon>
        <taxon>Ancylostomatinae</taxon>
        <taxon>Ancylostoma</taxon>
    </lineage>
</organism>
<proteinExistence type="predicted"/>
<evidence type="ECO:0000313" key="6">
    <source>
        <dbReference type="EMBL" id="RCN48191.1"/>
    </source>
</evidence>
<feature type="domain" description="ShKT" evidence="5">
    <location>
        <begin position="558"/>
        <end position="593"/>
    </location>
</feature>